<dbReference type="Proteomes" id="UP000272781">
    <property type="component" value="Unassembled WGS sequence"/>
</dbReference>
<evidence type="ECO:0000256" key="1">
    <source>
        <dbReference type="SAM" id="Phobius"/>
    </source>
</evidence>
<keyword evidence="1" id="KW-0812">Transmembrane</keyword>
<evidence type="ECO:0000313" key="5">
    <source>
        <dbReference type="Proteomes" id="UP000298805"/>
    </source>
</evidence>
<reference evidence="2" key="3">
    <citation type="submission" date="2019-06" db="EMBL/GenBank/DDBJ databases">
        <title>A comparative analysis of the Nautiliaceae.</title>
        <authorList>
            <person name="Grosche A."/>
            <person name="Smedile F."/>
            <person name="Vetriani C."/>
        </authorList>
    </citation>
    <scope>NUCLEOTIDE SEQUENCE</scope>
    <source>
        <strain evidence="2">TB6</strain>
    </source>
</reference>
<accession>A0AAJ4UYH7</accession>
<feature type="transmembrane region" description="Helical" evidence="1">
    <location>
        <begin position="18"/>
        <end position="40"/>
    </location>
</feature>
<keyword evidence="1" id="KW-0472">Membrane</keyword>
<organism evidence="3 4">
    <name type="scientific">Caminibacter pacificus</name>
    <dbReference type="NCBI Taxonomy" id="1424653"/>
    <lineage>
        <taxon>Bacteria</taxon>
        <taxon>Pseudomonadati</taxon>
        <taxon>Campylobacterota</taxon>
        <taxon>Epsilonproteobacteria</taxon>
        <taxon>Nautiliales</taxon>
        <taxon>Nautiliaceae</taxon>
        <taxon>Caminibacter</taxon>
    </lineage>
</organism>
<sequence>MWLIDKIEDLFPSTPLAFLIYLGAFSLISVILIFVAAKIFNKPKKTMKTPSKKELTIDDLLKIAKNPKSSKADLITAIELFVQNFKIKNDEKKSFEFFEKLLNHKNRDKKIFDIFHGKVIAANIEYKDRLDKMERKALNK</sequence>
<dbReference type="RefSeq" id="WP_123351749.1">
    <property type="nucleotide sequence ID" value="NZ_CP027432.2"/>
</dbReference>
<proteinExistence type="predicted"/>
<dbReference type="EMBL" id="CP027432">
    <property type="protein sequence ID" value="QCI28437.1"/>
    <property type="molecule type" value="Genomic_DNA"/>
</dbReference>
<dbReference type="AlphaFoldDB" id="A0AAJ4UYH7"/>
<protein>
    <submittedName>
        <fullName evidence="3">Uncharacterized protein</fullName>
    </submittedName>
</protein>
<reference evidence="5" key="1">
    <citation type="submission" date="2018-03" db="EMBL/GenBank/DDBJ databases">
        <title>A comparative analysis of the Nautiliaceae.</title>
        <authorList>
            <person name="Grosche A."/>
            <person name="Smedile F."/>
            <person name="Vetriani C."/>
        </authorList>
    </citation>
    <scope>NUCLEOTIDE SEQUENCE [LARGE SCALE GENOMIC DNA]</scope>
    <source>
        <strain evidence="5">TB6</strain>
    </source>
</reference>
<gene>
    <name evidence="2" type="ORF">C6V80_05535</name>
    <name evidence="3" type="ORF">EDC58_0319</name>
</gene>
<dbReference type="Proteomes" id="UP000298805">
    <property type="component" value="Chromosome"/>
</dbReference>
<evidence type="ECO:0000313" key="4">
    <source>
        <dbReference type="Proteomes" id="UP000272781"/>
    </source>
</evidence>
<keyword evidence="1" id="KW-1133">Transmembrane helix</keyword>
<evidence type="ECO:0000313" key="3">
    <source>
        <dbReference type="EMBL" id="ROR40838.1"/>
    </source>
</evidence>
<reference evidence="3 4" key="2">
    <citation type="submission" date="2018-11" db="EMBL/GenBank/DDBJ databases">
        <title>Genomic Encyclopedia of Type Strains, Phase IV (KMG-IV): sequencing the most valuable type-strain genomes for metagenomic binning, comparative biology and taxonomic classification.</title>
        <authorList>
            <person name="Goeker M."/>
        </authorList>
    </citation>
    <scope>NUCLEOTIDE SEQUENCE [LARGE SCALE GENOMIC DNA]</scope>
    <source>
        <strain evidence="3 4">DSM 27783</strain>
    </source>
</reference>
<evidence type="ECO:0000313" key="2">
    <source>
        <dbReference type="EMBL" id="QCI28437.1"/>
    </source>
</evidence>
<keyword evidence="5" id="KW-1185">Reference proteome</keyword>
<name>A0AAJ4UYH7_9BACT</name>
<dbReference type="EMBL" id="RJVK01000001">
    <property type="protein sequence ID" value="ROR40838.1"/>
    <property type="molecule type" value="Genomic_DNA"/>
</dbReference>